<evidence type="ECO:0000256" key="7">
    <source>
        <dbReference type="ARBA" id="ARBA00023054"/>
    </source>
</evidence>
<dbReference type="Proteomes" id="UP001367508">
    <property type="component" value="Unassembled WGS sequence"/>
</dbReference>
<accession>A0AAN9PR03</accession>
<name>A0AAN9PR03_CANGL</name>
<dbReference type="GO" id="GO:0051225">
    <property type="term" value="P:spindle assembly"/>
    <property type="evidence" value="ECO:0007669"/>
    <property type="project" value="InterPro"/>
</dbReference>
<dbReference type="PANTHER" id="PTHR31570:SF1">
    <property type="entry name" value="HAUS AUGMIN-LIKE COMPLEX SUBUNIT 1"/>
    <property type="match status" value="1"/>
</dbReference>
<dbReference type="GO" id="GO:0005874">
    <property type="term" value="C:microtubule"/>
    <property type="evidence" value="ECO:0007669"/>
    <property type="project" value="UniProtKB-KW"/>
</dbReference>
<evidence type="ECO:0000256" key="2">
    <source>
        <dbReference type="ARBA" id="ARBA00005479"/>
    </source>
</evidence>
<dbReference type="AlphaFoldDB" id="A0AAN9PR03"/>
<comment type="similarity">
    <text evidence="2">Belongs to the HAUS1 family.</text>
</comment>
<keyword evidence="3" id="KW-0963">Cytoplasm</keyword>
<dbReference type="InterPro" id="IPR026243">
    <property type="entry name" value="HAUS1"/>
</dbReference>
<keyword evidence="9" id="KW-0131">Cell cycle</keyword>
<dbReference type="GO" id="GO:0005829">
    <property type="term" value="C:cytosol"/>
    <property type="evidence" value="ECO:0007669"/>
    <property type="project" value="TreeGrafter"/>
</dbReference>
<evidence type="ECO:0000256" key="6">
    <source>
        <dbReference type="ARBA" id="ARBA00022776"/>
    </source>
</evidence>
<evidence type="ECO:0000256" key="4">
    <source>
        <dbReference type="ARBA" id="ARBA00022618"/>
    </source>
</evidence>
<evidence type="ECO:0000313" key="11">
    <source>
        <dbReference type="Proteomes" id="UP001367508"/>
    </source>
</evidence>
<evidence type="ECO:0000256" key="5">
    <source>
        <dbReference type="ARBA" id="ARBA00022701"/>
    </source>
</evidence>
<gene>
    <name evidence="10" type="ORF">VNO77_44739</name>
</gene>
<keyword evidence="6" id="KW-0498">Mitosis</keyword>
<protein>
    <submittedName>
        <fullName evidence="10">Uncharacterized protein</fullName>
    </submittedName>
</protein>
<keyword evidence="11" id="KW-1185">Reference proteome</keyword>
<dbReference type="GO" id="GO:0051301">
    <property type="term" value="P:cell division"/>
    <property type="evidence" value="ECO:0007669"/>
    <property type="project" value="UniProtKB-KW"/>
</dbReference>
<evidence type="ECO:0000256" key="3">
    <source>
        <dbReference type="ARBA" id="ARBA00022490"/>
    </source>
</evidence>
<organism evidence="10 11">
    <name type="scientific">Canavalia gladiata</name>
    <name type="common">Sword bean</name>
    <name type="synonym">Dolichos gladiatus</name>
    <dbReference type="NCBI Taxonomy" id="3824"/>
    <lineage>
        <taxon>Eukaryota</taxon>
        <taxon>Viridiplantae</taxon>
        <taxon>Streptophyta</taxon>
        <taxon>Embryophyta</taxon>
        <taxon>Tracheophyta</taxon>
        <taxon>Spermatophyta</taxon>
        <taxon>Magnoliopsida</taxon>
        <taxon>eudicotyledons</taxon>
        <taxon>Gunneridae</taxon>
        <taxon>Pentapetalae</taxon>
        <taxon>rosids</taxon>
        <taxon>fabids</taxon>
        <taxon>Fabales</taxon>
        <taxon>Fabaceae</taxon>
        <taxon>Papilionoideae</taxon>
        <taxon>50 kb inversion clade</taxon>
        <taxon>NPAAA clade</taxon>
        <taxon>indigoferoid/millettioid clade</taxon>
        <taxon>Phaseoleae</taxon>
        <taxon>Canavalia</taxon>
    </lineage>
</organism>
<dbReference type="PANTHER" id="PTHR31570">
    <property type="entry name" value="HAUS AUGMIN-LIKE COMPLEX SUBUNIT 1"/>
    <property type="match status" value="1"/>
</dbReference>
<reference evidence="10 11" key="1">
    <citation type="submission" date="2024-01" db="EMBL/GenBank/DDBJ databases">
        <title>The genomes of 5 underutilized Papilionoideae crops provide insights into root nodulation and disease resistanc.</title>
        <authorList>
            <person name="Jiang F."/>
        </authorList>
    </citation>
    <scope>NUCLEOTIDE SEQUENCE [LARGE SCALE GENOMIC DNA]</scope>
    <source>
        <strain evidence="10">LVBAO_FW01</strain>
        <tissue evidence="10">Leaves</tissue>
    </source>
</reference>
<keyword evidence="5" id="KW-0493">Microtubule</keyword>
<evidence type="ECO:0000256" key="8">
    <source>
        <dbReference type="ARBA" id="ARBA00023212"/>
    </source>
</evidence>
<comment type="subcellular location">
    <subcellularLocation>
        <location evidence="1">Cytoplasm</location>
        <location evidence="1">Cytoskeleton</location>
        <location evidence="1">Spindle</location>
    </subcellularLocation>
</comment>
<evidence type="ECO:0000256" key="9">
    <source>
        <dbReference type="ARBA" id="ARBA00023306"/>
    </source>
</evidence>
<evidence type="ECO:0000256" key="1">
    <source>
        <dbReference type="ARBA" id="ARBA00004186"/>
    </source>
</evidence>
<evidence type="ECO:0000313" key="10">
    <source>
        <dbReference type="EMBL" id="KAK7306782.1"/>
    </source>
</evidence>
<keyword evidence="4" id="KW-0132">Cell division</keyword>
<dbReference type="GO" id="GO:0070652">
    <property type="term" value="C:HAUS complex"/>
    <property type="evidence" value="ECO:0007669"/>
    <property type="project" value="InterPro"/>
</dbReference>
<keyword evidence="8" id="KW-0206">Cytoskeleton</keyword>
<keyword evidence="7" id="KW-0175">Coiled coil</keyword>
<dbReference type="GO" id="GO:0005819">
    <property type="term" value="C:spindle"/>
    <property type="evidence" value="ECO:0007669"/>
    <property type="project" value="UniProtKB-SubCell"/>
</dbReference>
<sequence length="302" mass="34478">MAALNHAGYTPEVIHMVLVEMAKHRKELEKKTKPILDTLRSYQDLPLDKALVVLAIEDKKRQYTATEKYLKESPFLSDEGQSLFGGDFGQSAPLFSSDYYGRNEETVVLRHSYAEPDLKPFSFLELDHSTEIPRPVRFQQSNGQEPSSYDPEAQLIEDLGVIVTVLSLFSSIRIQIYHVHVQRFRPRITISGIRLLVYLIMDQKGAAFHLALWLIEQVLVRSALKDEGYSSLRHHISLVNHAEMICQIRPIELLPNKTENQMQSTEQAINPFLHIYNDSARHLATRPGQEQINAPSSSVFDL</sequence>
<dbReference type="EMBL" id="JAYMYQ010000011">
    <property type="protein sequence ID" value="KAK7306782.1"/>
    <property type="molecule type" value="Genomic_DNA"/>
</dbReference>
<proteinExistence type="inferred from homology"/>
<comment type="caution">
    <text evidence="10">The sequence shown here is derived from an EMBL/GenBank/DDBJ whole genome shotgun (WGS) entry which is preliminary data.</text>
</comment>